<dbReference type="AlphaFoldDB" id="A0A139A4L8"/>
<accession>A0A139A4L8</accession>
<keyword evidence="2" id="KW-1185">Reference proteome</keyword>
<reference evidence="1 2" key="1">
    <citation type="journal article" date="2015" name="Genome Biol. Evol.">
        <title>Phylogenomic analyses indicate that early fungi evolved digesting cell walls of algal ancestors of land plants.</title>
        <authorList>
            <person name="Chang Y."/>
            <person name="Wang S."/>
            <person name="Sekimoto S."/>
            <person name="Aerts A.L."/>
            <person name="Choi C."/>
            <person name="Clum A."/>
            <person name="LaButti K.M."/>
            <person name="Lindquist E.A."/>
            <person name="Yee Ngan C."/>
            <person name="Ohm R.A."/>
            <person name="Salamov A.A."/>
            <person name="Grigoriev I.V."/>
            <person name="Spatafora J.W."/>
            <person name="Berbee M.L."/>
        </authorList>
    </citation>
    <scope>NUCLEOTIDE SEQUENCE [LARGE SCALE GENOMIC DNA]</scope>
    <source>
        <strain evidence="1 2">JEL478</strain>
    </source>
</reference>
<evidence type="ECO:0000313" key="2">
    <source>
        <dbReference type="Proteomes" id="UP000070544"/>
    </source>
</evidence>
<dbReference type="Proteomes" id="UP000070544">
    <property type="component" value="Unassembled WGS sequence"/>
</dbReference>
<gene>
    <name evidence="1" type="ORF">M427DRAFT_426543</name>
</gene>
<evidence type="ECO:0000313" key="1">
    <source>
        <dbReference type="EMBL" id="KXS11674.1"/>
    </source>
</evidence>
<proteinExistence type="predicted"/>
<protein>
    <submittedName>
        <fullName evidence="1">Uncharacterized protein</fullName>
    </submittedName>
</protein>
<sequence>MRCTLCALDPSQKVICLWQTSHTVPQPRSVLLHLGLEWSPQPLTSITRPPRPIICKQTPQPRPRRTILCPIARVFAQRISAPGKVMVRLACQWGGAAARTGRTGLVNKDFYGSMGSDGEGGGGMVLFERARRPRTRPGMRARTSRMDAPPTPMRMRMVRWRWWRGECGCGLGGA</sequence>
<name>A0A139A4L8_GONPJ</name>
<dbReference type="EMBL" id="KQ965799">
    <property type="protein sequence ID" value="KXS11674.1"/>
    <property type="molecule type" value="Genomic_DNA"/>
</dbReference>
<organism evidence="1 2">
    <name type="scientific">Gonapodya prolifera (strain JEL478)</name>
    <name type="common">Monoblepharis prolifera</name>
    <dbReference type="NCBI Taxonomy" id="1344416"/>
    <lineage>
        <taxon>Eukaryota</taxon>
        <taxon>Fungi</taxon>
        <taxon>Fungi incertae sedis</taxon>
        <taxon>Chytridiomycota</taxon>
        <taxon>Chytridiomycota incertae sedis</taxon>
        <taxon>Monoblepharidomycetes</taxon>
        <taxon>Monoblepharidales</taxon>
        <taxon>Gonapodyaceae</taxon>
        <taxon>Gonapodya</taxon>
    </lineage>
</organism>